<evidence type="ECO:0000313" key="2">
    <source>
        <dbReference type="Proteomes" id="UP000027222"/>
    </source>
</evidence>
<proteinExistence type="predicted"/>
<dbReference type="HOGENOM" id="CLU_2794140_0_0_1"/>
<reference evidence="2" key="1">
    <citation type="journal article" date="2014" name="Proc. Natl. Acad. Sci. U.S.A.">
        <title>Extensive sampling of basidiomycete genomes demonstrates inadequacy of the white-rot/brown-rot paradigm for wood decay fungi.</title>
        <authorList>
            <person name="Riley R."/>
            <person name="Salamov A.A."/>
            <person name="Brown D.W."/>
            <person name="Nagy L.G."/>
            <person name="Floudas D."/>
            <person name="Held B.W."/>
            <person name="Levasseur A."/>
            <person name="Lombard V."/>
            <person name="Morin E."/>
            <person name="Otillar R."/>
            <person name="Lindquist E.A."/>
            <person name="Sun H."/>
            <person name="LaButti K.M."/>
            <person name="Schmutz J."/>
            <person name="Jabbour D."/>
            <person name="Luo H."/>
            <person name="Baker S.E."/>
            <person name="Pisabarro A.G."/>
            <person name="Walton J.D."/>
            <person name="Blanchette R.A."/>
            <person name="Henrissat B."/>
            <person name="Martin F."/>
            <person name="Cullen D."/>
            <person name="Hibbett D.S."/>
            <person name="Grigoriev I.V."/>
        </authorList>
    </citation>
    <scope>NUCLEOTIDE SEQUENCE [LARGE SCALE GENOMIC DNA]</scope>
    <source>
        <strain evidence="2">CBS 339.88</strain>
    </source>
</reference>
<protein>
    <submittedName>
        <fullName evidence="1">Uncharacterized protein</fullName>
    </submittedName>
</protein>
<name>A0A067SH43_GALM3</name>
<sequence length="68" mass="7610">MLPHDPVNTNSRFELFSGAKSSGIRHYEFVVTGPGERRGAFCKYDMMPHLSLLLTLLVTLAQTPHLPL</sequence>
<gene>
    <name evidence="1" type="ORF">GALMADRAFT_259747</name>
</gene>
<accession>A0A067SH43</accession>
<evidence type="ECO:0000313" key="1">
    <source>
        <dbReference type="EMBL" id="KDR66068.1"/>
    </source>
</evidence>
<dbReference type="AlphaFoldDB" id="A0A067SH43"/>
<dbReference type="Proteomes" id="UP000027222">
    <property type="component" value="Unassembled WGS sequence"/>
</dbReference>
<dbReference type="EMBL" id="KL142427">
    <property type="protein sequence ID" value="KDR66068.1"/>
    <property type="molecule type" value="Genomic_DNA"/>
</dbReference>
<keyword evidence="2" id="KW-1185">Reference proteome</keyword>
<organism evidence="1 2">
    <name type="scientific">Galerina marginata (strain CBS 339.88)</name>
    <dbReference type="NCBI Taxonomy" id="685588"/>
    <lineage>
        <taxon>Eukaryota</taxon>
        <taxon>Fungi</taxon>
        <taxon>Dikarya</taxon>
        <taxon>Basidiomycota</taxon>
        <taxon>Agaricomycotina</taxon>
        <taxon>Agaricomycetes</taxon>
        <taxon>Agaricomycetidae</taxon>
        <taxon>Agaricales</taxon>
        <taxon>Agaricineae</taxon>
        <taxon>Strophariaceae</taxon>
        <taxon>Galerina</taxon>
    </lineage>
</organism>